<evidence type="ECO:0000256" key="4">
    <source>
        <dbReference type="PIRNR" id="PIRNR005690"/>
    </source>
</evidence>
<dbReference type="OrthoDB" id="9772630at2"/>
<evidence type="ECO:0000313" key="7">
    <source>
        <dbReference type="Proteomes" id="UP000279911"/>
    </source>
</evidence>
<dbReference type="Proteomes" id="UP000279911">
    <property type="component" value="Unassembled WGS sequence"/>
</dbReference>
<proteinExistence type="inferred from homology"/>
<feature type="transmembrane region" description="Helical" evidence="5">
    <location>
        <begin position="435"/>
        <end position="463"/>
    </location>
</feature>
<comment type="subcellular location">
    <subcellularLocation>
        <location evidence="4">Cell membrane</location>
    </subcellularLocation>
    <subcellularLocation>
        <location evidence="1">Membrane</location>
        <topology evidence="1">Multi-pass membrane protein</topology>
    </subcellularLocation>
</comment>
<keyword evidence="5" id="KW-0812">Transmembrane</keyword>
<dbReference type="InterPro" id="IPR050768">
    <property type="entry name" value="UPF0353/GerABKA_families"/>
</dbReference>
<name>A0A427TDG6_9BACI</name>
<dbReference type="PIRSF" id="PIRSF005690">
    <property type="entry name" value="GerBA"/>
    <property type="match status" value="1"/>
</dbReference>
<protein>
    <submittedName>
        <fullName evidence="6">Spore germination protein</fullName>
    </submittedName>
</protein>
<dbReference type="PANTHER" id="PTHR22550:SF5">
    <property type="entry name" value="LEUCINE ZIPPER PROTEIN 4"/>
    <property type="match status" value="1"/>
</dbReference>
<comment type="caution">
    <text evidence="6">The sequence shown here is derived from an EMBL/GenBank/DDBJ whole genome shotgun (WGS) entry which is preliminary data.</text>
</comment>
<dbReference type="PANTHER" id="PTHR22550">
    <property type="entry name" value="SPORE GERMINATION PROTEIN"/>
    <property type="match status" value="1"/>
</dbReference>
<organism evidence="6 7">
    <name type="scientific">Mesobacillus subterraneus</name>
    <dbReference type="NCBI Taxonomy" id="285983"/>
    <lineage>
        <taxon>Bacteria</taxon>
        <taxon>Bacillati</taxon>
        <taxon>Bacillota</taxon>
        <taxon>Bacilli</taxon>
        <taxon>Bacillales</taxon>
        <taxon>Bacillaceae</taxon>
        <taxon>Mesobacillus</taxon>
    </lineage>
</organism>
<gene>
    <name evidence="6" type="ORF">EJA10_23045</name>
</gene>
<evidence type="ECO:0000256" key="2">
    <source>
        <dbReference type="ARBA" id="ARBA00005278"/>
    </source>
</evidence>
<dbReference type="AlphaFoldDB" id="A0A427TDG6"/>
<evidence type="ECO:0000256" key="1">
    <source>
        <dbReference type="ARBA" id="ARBA00004141"/>
    </source>
</evidence>
<dbReference type="InterPro" id="IPR004995">
    <property type="entry name" value="Spore_Ger"/>
</dbReference>
<dbReference type="EMBL" id="RSFW01000042">
    <property type="protein sequence ID" value="RSD20515.1"/>
    <property type="molecule type" value="Genomic_DNA"/>
</dbReference>
<dbReference type="GO" id="GO:0009847">
    <property type="term" value="P:spore germination"/>
    <property type="evidence" value="ECO:0007669"/>
    <property type="project" value="UniProtKB-UniRule"/>
</dbReference>
<comment type="similarity">
    <text evidence="2 4">Belongs to the GerABKA family.</text>
</comment>
<reference evidence="7" key="1">
    <citation type="submission" date="2018-12" db="EMBL/GenBank/DDBJ databases">
        <title>Bacillus chawlae sp. nov., Bacillus glennii sp. nov., and Bacillus saganii sp. nov. Isolated from the Vehicle Assembly Building at Kennedy Space Center where the Viking Spacecraft were Assembled.</title>
        <authorList>
            <person name="Seuylemezian A."/>
            <person name="Vaishampayan P."/>
        </authorList>
    </citation>
    <scope>NUCLEOTIDE SEQUENCE [LARGE SCALE GENOMIC DNA]</scope>
    <source>
        <strain evidence="7">DSM 13966</strain>
    </source>
</reference>
<evidence type="ECO:0000256" key="5">
    <source>
        <dbReference type="SAM" id="Phobius"/>
    </source>
</evidence>
<dbReference type="Pfam" id="PF03323">
    <property type="entry name" value="GerA"/>
    <property type="match status" value="1"/>
</dbReference>
<dbReference type="GO" id="GO:0005886">
    <property type="term" value="C:plasma membrane"/>
    <property type="evidence" value="ECO:0007669"/>
    <property type="project" value="UniProtKB-SubCell"/>
</dbReference>
<feature type="transmembrane region" description="Helical" evidence="5">
    <location>
        <begin position="404"/>
        <end position="423"/>
    </location>
</feature>
<evidence type="ECO:0000313" key="6">
    <source>
        <dbReference type="EMBL" id="RSD20515.1"/>
    </source>
</evidence>
<keyword evidence="5" id="KW-1133">Transmembrane helix</keyword>
<dbReference type="RefSeq" id="WP_125482346.1">
    <property type="nucleotide sequence ID" value="NZ_RSFW01000042.1"/>
</dbReference>
<keyword evidence="3 4" id="KW-0472">Membrane</keyword>
<sequence>MLKEMFSLFNKQQKKSPPSAEKLAGDRADLKEKSFSNSLQENLSTIKQLYCIPDNKDIKLRELYLEGFNREAALIFISTITDVKSLEENILKPLTENTASNKKVKDIVSIQMVQEITLFKDAVKNINKGHALLILDGEAKGYLMDCPDFQSRAIEKPDNEILIKGPKEAFNEKAVANISLLRKKIRNENLMVETVEVSQRSHNDVYMLYIRGLANEKLIDNIKKRLGSLETNAIQNLPLLEEYIEERSYSLFPSILTTERPDRAASFIEDGYIVLLMDNSPDGLVLPATFWSFFHSPEDHYLRIHYGNFTRALRMVALFITIFTSAIYVAITTFHAEMIPPDLLLAIASTREKVPFPAVIEILIMEAAFELIREAGLRVPSPIGPTIGIVGALILGQAAVEANIISPIVIIVVALGGLSSFAVSDLSLNFAVRLIRFAFILSAAMFGIYGMTAFFVAGLFYMVSLKSFGVPYLAPLSPSYKSSKDTIFRRLVKNEKLRPGFLRPADLQKKTDGT</sequence>
<evidence type="ECO:0000256" key="3">
    <source>
        <dbReference type="ARBA" id="ARBA00023136"/>
    </source>
</evidence>
<feature type="transmembrane region" description="Helical" evidence="5">
    <location>
        <begin position="312"/>
        <end position="334"/>
    </location>
</feature>
<accession>A0A427TDG6</accession>